<dbReference type="Proteomes" id="UP000199112">
    <property type="component" value="Unassembled WGS sequence"/>
</dbReference>
<keyword evidence="2" id="KW-1185">Reference proteome</keyword>
<accession>A0A1H6FKM2</accession>
<protein>
    <submittedName>
        <fullName evidence="1">Uncharacterized protein</fullName>
    </submittedName>
</protein>
<evidence type="ECO:0000313" key="2">
    <source>
        <dbReference type="Proteomes" id="UP000199112"/>
    </source>
</evidence>
<evidence type="ECO:0000313" key="1">
    <source>
        <dbReference type="EMBL" id="SEH11396.1"/>
    </source>
</evidence>
<dbReference type="AlphaFoldDB" id="A0A1H6FKM2"/>
<dbReference type="OrthoDB" id="229248at2157"/>
<gene>
    <name evidence="1" type="ORF">SAMN04487967_0331</name>
</gene>
<dbReference type="EMBL" id="FNWL01000001">
    <property type="protein sequence ID" value="SEH11396.1"/>
    <property type="molecule type" value="Genomic_DNA"/>
</dbReference>
<dbReference type="RefSeq" id="WP_090504244.1">
    <property type="nucleotide sequence ID" value="NZ_FNWL01000001.1"/>
</dbReference>
<proteinExistence type="predicted"/>
<organism evidence="1 2">
    <name type="scientific">Natronorubrum sediminis</name>
    <dbReference type="NCBI Taxonomy" id="640943"/>
    <lineage>
        <taxon>Archaea</taxon>
        <taxon>Methanobacteriati</taxon>
        <taxon>Methanobacteriota</taxon>
        <taxon>Stenosarchaea group</taxon>
        <taxon>Halobacteria</taxon>
        <taxon>Halobacteriales</taxon>
        <taxon>Natrialbaceae</taxon>
        <taxon>Natronorubrum</taxon>
    </lineage>
</organism>
<name>A0A1H6FKM2_9EURY</name>
<reference evidence="2" key="1">
    <citation type="submission" date="2016-10" db="EMBL/GenBank/DDBJ databases">
        <authorList>
            <person name="Varghese N."/>
            <person name="Submissions S."/>
        </authorList>
    </citation>
    <scope>NUCLEOTIDE SEQUENCE [LARGE SCALE GENOMIC DNA]</scope>
    <source>
        <strain evidence="2">CGMCC 1.8981</strain>
    </source>
</reference>
<sequence>MSVLSTEDEGKFLMDVRGEQIGIVTKIDPIEQVAYVDPEPSLANAWIQSLGRGDAGEDDLEVPSDNIKTITDSEVRVDADLSSEA</sequence>